<name>A0ABR9JJ21_9ACTN</name>
<feature type="transmembrane region" description="Helical" evidence="8">
    <location>
        <begin position="163"/>
        <end position="187"/>
    </location>
</feature>
<proteinExistence type="inferred from homology"/>
<keyword evidence="3 8" id="KW-0812">Transmembrane</keyword>
<evidence type="ECO:0000256" key="3">
    <source>
        <dbReference type="ARBA" id="ARBA00022692"/>
    </source>
</evidence>
<dbReference type="PANTHER" id="PTHR30509">
    <property type="entry name" value="P-HYDROXYBENZOIC ACID EFFLUX PUMP SUBUNIT-RELATED"/>
    <property type="match status" value="1"/>
</dbReference>
<evidence type="ECO:0000259" key="9">
    <source>
        <dbReference type="Pfam" id="PF13515"/>
    </source>
</evidence>
<dbReference type="RefSeq" id="WP_192757533.1">
    <property type="nucleotide sequence ID" value="NZ_JADBDZ010000001.1"/>
</dbReference>
<dbReference type="InterPro" id="IPR049453">
    <property type="entry name" value="Memb_transporter_dom"/>
</dbReference>
<sequence>MTDGDDRERDGGEPGARRPPEPPAIRAPAVRAAFAVRRAGVPAGSAARVGLAMAVPSLVGALTGRPDLGMVASMGAFAGPYARGVPYGRRAAALAATVAALALGMVAGTLAAPHAWAVVFALGAFAGLSTYVVGVVTTRPPGALLITLVAASATGLPQDPGAWALRGGLVLAGGAFTWLVMMSGFLLRPRRPENAAVTAAFRAVADLADAIGTGGMDQARHDAARALDAAARCVGGRGGTAHVRRLRAMVLRLGEVFGAMVAAGAHRPPPESVGATLRELAAAVDDPSAAPEPSTGAQPGTPPETDAAPESETGFEPGAGAAGGTAGAPDWTHRALRAAVEAARRTRPEGPAPAGGSSVRALRVAFAGAASRHSLVAASAARVAVCTAAAVAVAFAAGLSQPYWAAIAVCAVLQGQTLTGTWQRAINRSIGTIAGLGVAALLLPLHPHGVAVALIVGVLQFVVELLVARNYALAVMFITPLTLLLVEAAHPGASPVPFAESRLVNTLLGCAIGVVGGHLLWRRATGRRVSAVLATTIRLEGRLLAAVMAGRPRHAIVRARRDAQSALLNLRDVYVQAVGDHPAAETLWPRLIAAERLGYLILALPGTESPGRGPGGGDVAAVEACFAGLAPAATGAAVPPDVPDDLDVPDPRIGTELRMLARLLREPPPRREPRRRTGLRRLR</sequence>
<feature type="region of interest" description="Disordered" evidence="7">
    <location>
        <begin position="1"/>
        <end position="24"/>
    </location>
</feature>
<evidence type="ECO:0000256" key="8">
    <source>
        <dbReference type="SAM" id="Phobius"/>
    </source>
</evidence>
<feature type="transmembrane region" description="Helical" evidence="8">
    <location>
        <begin position="91"/>
        <end position="110"/>
    </location>
</feature>
<organism evidence="10 11">
    <name type="scientific">Actinomadura algeriensis</name>
    <dbReference type="NCBI Taxonomy" id="1679523"/>
    <lineage>
        <taxon>Bacteria</taxon>
        <taxon>Bacillati</taxon>
        <taxon>Actinomycetota</taxon>
        <taxon>Actinomycetes</taxon>
        <taxon>Streptosporangiales</taxon>
        <taxon>Thermomonosporaceae</taxon>
        <taxon>Actinomadura</taxon>
    </lineage>
</organism>
<protein>
    <submittedName>
        <fullName evidence="10">Membrane protein YccC</fullName>
    </submittedName>
</protein>
<feature type="transmembrane region" description="Helical" evidence="8">
    <location>
        <begin position="141"/>
        <end position="157"/>
    </location>
</feature>
<comment type="similarity">
    <text evidence="6">Belongs to the YccS/YhfK family.</text>
</comment>
<comment type="caution">
    <text evidence="10">The sequence shown here is derived from an EMBL/GenBank/DDBJ whole genome shotgun (WGS) entry which is preliminary data.</text>
</comment>
<dbReference type="Pfam" id="PF13515">
    <property type="entry name" value="FUSC_2"/>
    <property type="match status" value="1"/>
</dbReference>
<evidence type="ECO:0000256" key="2">
    <source>
        <dbReference type="ARBA" id="ARBA00022475"/>
    </source>
</evidence>
<feature type="compositionally biased region" description="Basic and acidic residues" evidence="7">
    <location>
        <begin position="1"/>
        <end position="20"/>
    </location>
</feature>
<evidence type="ECO:0000256" key="7">
    <source>
        <dbReference type="SAM" id="MobiDB-lite"/>
    </source>
</evidence>
<feature type="region of interest" description="Disordered" evidence="7">
    <location>
        <begin position="663"/>
        <end position="683"/>
    </location>
</feature>
<feature type="transmembrane region" description="Helical" evidence="8">
    <location>
        <begin position="472"/>
        <end position="490"/>
    </location>
</feature>
<dbReference type="EMBL" id="JADBDZ010000001">
    <property type="protein sequence ID" value="MBE1530542.1"/>
    <property type="molecule type" value="Genomic_DNA"/>
</dbReference>
<gene>
    <name evidence="10" type="ORF">H4W34_000375</name>
</gene>
<keyword evidence="11" id="KW-1185">Reference proteome</keyword>
<reference evidence="10 11" key="1">
    <citation type="submission" date="2020-10" db="EMBL/GenBank/DDBJ databases">
        <title>Sequencing the genomes of 1000 actinobacteria strains.</title>
        <authorList>
            <person name="Klenk H.-P."/>
        </authorList>
    </citation>
    <scope>NUCLEOTIDE SEQUENCE [LARGE SCALE GENOMIC DNA]</scope>
    <source>
        <strain evidence="10 11">DSM 46744</strain>
    </source>
</reference>
<evidence type="ECO:0000313" key="10">
    <source>
        <dbReference type="EMBL" id="MBE1530542.1"/>
    </source>
</evidence>
<dbReference type="Proteomes" id="UP000627838">
    <property type="component" value="Unassembled WGS sequence"/>
</dbReference>
<keyword evidence="2" id="KW-1003">Cell membrane</keyword>
<feature type="transmembrane region" description="Helical" evidence="8">
    <location>
        <begin position="375"/>
        <end position="397"/>
    </location>
</feature>
<evidence type="ECO:0000256" key="4">
    <source>
        <dbReference type="ARBA" id="ARBA00022989"/>
    </source>
</evidence>
<evidence type="ECO:0000256" key="1">
    <source>
        <dbReference type="ARBA" id="ARBA00004651"/>
    </source>
</evidence>
<feature type="domain" description="Integral membrane bound transporter" evidence="9">
    <location>
        <begin position="390"/>
        <end position="515"/>
    </location>
</feature>
<keyword evidence="4 8" id="KW-1133">Transmembrane helix</keyword>
<dbReference type="PANTHER" id="PTHR30509:SF9">
    <property type="entry name" value="MULTIDRUG RESISTANCE PROTEIN MDTO"/>
    <property type="match status" value="1"/>
</dbReference>
<feature type="region of interest" description="Disordered" evidence="7">
    <location>
        <begin position="284"/>
        <end position="330"/>
    </location>
</feature>
<feature type="transmembrane region" description="Helical" evidence="8">
    <location>
        <begin position="502"/>
        <end position="521"/>
    </location>
</feature>
<keyword evidence="5 8" id="KW-0472">Membrane</keyword>
<feature type="transmembrane region" description="Helical" evidence="8">
    <location>
        <begin position="116"/>
        <end position="134"/>
    </location>
</feature>
<evidence type="ECO:0000256" key="5">
    <source>
        <dbReference type="ARBA" id="ARBA00023136"/>
    </source>
</evidence>
<feature type="compositionally biased region" description="Basic residues" evidence="7">
    <location>
        <begin position="672"/>
        <end position="683"/>
    </location>
</feature>
<comment type="subcellular location">
    <subcellularLocation>
        <location evidence="1">Cell membrane</location>
        <topology evidence="1">Multi-pass membrane protein</topology>
    </subcellularLocation>
</comment>
<evidence type="ECO:0000256" key="6">
    <source>
        <dbReference type="ARBA" id="ARBA00043993"/>
    </source>
</evidence>
<accession>A0ABR9JJ21</accession>
<evidence type="ECO:0000313" key="11">
    <source>
        <dbReference type="Proteomes" id="UP000627838"/>
    </source>
</evidence>